<dbReference type="EMBL" id="BJZT01000025">
    <property type="protein sequence ID" value="GEP00028.1"/>
    <property type="molecule type" value="Genomic_DNA"/>
</dbReference>
<dbReference type="AlphaFoldDB" id="A0A512IQQ2"/>
<organism evidence="1 2">
    <name type="scientific">Methylobacterium haplocladii</name>
    <dbReference type="NCBI Taxonomy" id="1176176"/>
    <lineage>
        <taxon>Bacteria</taxon>
        <taxon>Pseudomonadati</taxon>
        <taxon>Pseudomonadota</taxon>
        <taxon>Alphaproteobacteria</taxon>
        <taxon>Hyphomicrobiales</taxon>
        <taxon>Methylobacteriaceae</taxon>
        <taxon>Methylobacterium</taxon>
    </lineage>
</organism>
<keyword evidence="2" id="KW-1185">Reference proteome</keyword>
<name>A0A512IQQ2_9HYPH</name>
<evidence type="ECO:0000313" key="2">
    <source>
        <dbReference type="Proteomes" id="UP000321258"/>
    </source>
</evidence>
<sequence>MSTARKQVEAAIIQIIADAEAQGVDGVLAAHRAFPGTPDTVLWGCWSQWDGERTEAWWQTVERSIDGEIIRNAVVAAHKDGGGA</sequence>
<protein>
    <submittedName>
        <fullName evidence="1">Uncharacterized protein</fullName>
    </submittedName>
</protein>
<comment type="caution">
    <text evidence="1">The sequence shown here is derived from an EMBL/GenBank/DDBJ whole genome shotgun (WGS) entry which is preliminary data.</text>
</comment>
<dbReference type="Proteomes" id="UP000321258">
    <property type="component" value="Unassembled WGS sequence"/>
</dbReference>
<accession>A0A512IQQ2</accession>
<gene>
    <name evidence="1" type="ORF">MHA02_24150</name>
</gene>
<dbReference type="OrthoDB" id="8456540at2"/>
<evidence type="ECO:0000313" key="1">
    <source>
        <dbReference type="EMBL" id="GEP00028.1"/>
    </source>
</evidence>
<proteinExistence type="predicted"/>
<reference evidence="1 2" key="1">
    <citation type="submission" date="2019-07" db="EMBL/GenBank/DDBJ databases">
        <title>Whole genome shotgun sequence of Methylobacterium haplocladii NBRC 107714.</title>
        <authorList>
            <person name="Hosoyama A."/>
            <person name="Uohara A."/>
            <person name="Ohji S."/>
            <person name="Ichikawa N."/>
        </authorList>
    </citation>
    <scope>NUCLEOTIDE SEQUENCE [LARGE SCALE GENOMIC DNA]</scope>
    <source>
        <strain evidence="1 2">NBRC 107714</strain>
    </source>
</reference>
<dbReference type="RefSeq" id="WP_147078911.1">
    <property type="nucleotide sequence ID" value="NZ_BJZT01000025.1"/>
</dbReference>